<dbReference type="AlphaFoldDB" id="A0A9P6UFS0"/>
<evidence type="ECO:0000313" key="2">
    <source>
        <dbReference type="Proteomes" id="UP000823405"/>
    </source>
</evidence>
<name>A0A9P6UFS0_9FUNG</name>
<dbReference type="EMBL" id="JAAAIN010002897">
    <property type="protein sequence ID" value="KAG0289219.1"/>
    <property type="molecule type" value="Genomic_DNA"/>
</dbReference>
<protein>
    <submittedName>
        <fullName evidence="1">Uncharacterized protein</fullName>
    </submittedName>
</protein>
<gene>
    <name evidence="1" type="ORF">BGZ97_006521</name>
</gene>
<reference evidence="1" key="1">
    <citation type="journal article" date="2020" name="Fungal Divers.">
        <title>Resolving the Mortierellaceae phylogeny through synthesis of multi-gene phylogenetics and phylogenomics.</title>
        <authorList>
            <person name="Vandepol N."/>
            <person name="Liber J."/>
            <person name="Desiro A."/>
            <person name="Na H."/>
            <person name="Kennedy M."/>
            <person name="Barry K."/>
            <person name="Grigoriev I.V."/>
            <person name="Miller A.N."/>
            <person name="O'Donnell K."/>
            <person name="Stajich J.E."/>
            <person name="Bonito G."/>
        </authorList>
    </citation>
    <scope>NUCLEOTIDE SEQUENCE</scope>
    <source>
        <strain evidence="1">NVP60</strain>
    </source>
</reference>
<evidence type="ECO:0000313" key="1">
    <source>
        <dbReference type="EMBL" id="KAG0289219.1"/>
    </source>
</evidence>
<dbReference type="OrthoDB" id="2433426at2759"/>
<keyword evidence="2" id="KW-1185">Reference proteome</keyword>
<organism evidence="1 2">
    <name type="scientific">Linnemannia gamsii</name>
    <dbReference type="NCBI Taxonomy" id="64522"/>
    <lineage>
        <taxon>Eukaryota</taxon>
        <taxon>Fungi</taxon>
        <taxon>Fungi incertae sedis</taxon>
        <taxon>Mucoromycota</taxon>
        <taxon>Mortierellomycotina</taxon>
        <taxon>Mortierellomycetes</taxon>
        <taxon>Mortierellales</taxon>
        <taxon>Mortierellaceae</taxon>
        <taxon>Linnemannia</taxon>
    </lineage>
</organism>
<accession>A0A9P6UFS0</accession>
<sequence length="150" mass="16291">MPFQPPNPIFSTSDACVACQKEFPTIRNCTAMLPPPSVNLTIISQILPFYKCICQNDSNGNEGGEIAALQQCSNCFRSTGQRAFLSDQFYNVTNQQLKAMKQVCDETEGGTRLPTSGAGTGTRGLILQTSTGWYFVLAFVSALLLVPGWP</sequence>
<comment type="caution">
    <text evidence="1">The sequence shown here is derived from an EMBL/GenBank/DDBJ whole genome shotgun (WGS) entry which is preliminary data.</text>
</comment>
<proteinExistence type="predicted"/>
<dbReference type="Proteomes" id="UP000823405">
    <property type="component" value="Unassembled WGS sequence"/>
</dbReference>